<proteinExistence type="inferred from homology"/>
<evidence type="ECO:0000256" key="5">
    <source>
        <dbReference type="ARBA" id="ARBA00022741"/>
    </source>
</evidence>
<keyword evidence="16" id="KW-1185">Reference proteome</keyword>
<dbReference type="Gene3D" id="3.30.200.20">
    <property type="entry name" value="Phosphorylase Kinase, domain 1"/>
    <property type="match status" value="1"/>
</dbReference>
<dbReference type="STRING" id="52838.A0A4S8IDT6"/>
<dbReference type="Gene3D" id="1.10.510.10">
    <property type="entry name" value="Transferase(Phosphotransferase) domain 1"/>
    <property type="match status" value="1"/>
</dbReference>
<dbReference type="GO" id="GO:0005524">
    <property type="term" value="F:ATP binding"/>
    <property type="evidence" value="ECO:0007669"/>
    <property type="project" value="UniProtKB-UniRule"/>
</dbReference>
<evidence type="ECO:0000256" key="3">
    <source>
        <dbReference type="ARBA" id="ARBA00022692"/>
    </source>
</evidence>
<dbReference type="FunFam" id="3.30.200.20:FF:000483">
    <property type="entry name" value="Putative receptor-like protein kinase"/>
    <property type="match status" value="1"/>
</dbReference>
<feature type="transmembrane region" description="Helical" evidence="13">
    <location>
        <begin position="34"/>
        <end position="59"/>
    </location>
</feature>
<evidence type="ECO:0000256" key="12">
    <source>
        <dbReference type="SAM" id="MobiDB-lite"/>
    </source>
</evidence>
<keyword evidence="3 13" id="KW-0812">Transmembrane</keyword>
<dbReference type="PROSITE" id="PS00107">
    <property type="entry name" value="PROTEIN_KINASE_ATP"/>
    <property type="match status" value="1"/>
</dbReference>
<feature type="binding site" evidence="10">
    <location>
        <position position="132"/>
    </location>
    <ligand>
        <name>ATP</name>
        <dbReference type="ChEBI" id="CHEBI:30616"/>
    </ligand>
</feature>
<evidence type="ECO:0000256" key="10">
    <source>
        <dbReference type="PROSITE-ProRule" id="PRU10141"/>
    </source>
</evidence>
<name>A0A4S8IDT6_MUSBA</name>
<dbReference type="Proteomes" id="UP000317650">
    <property type="component" value="Chromosome 2"/>
</dbReference>
<dbReference type="AlphaFoldDB" id="A0A4S8IDT6"/>
<protein>
    <recommendedName>
        <fullName evidence="14">Protein kinase domain-containing protein</fullName>
    </recommendedName>
</protein>
<keyword evidence="2" id="KW-0808">Transferase</keyword>
<evidence type="ECO:0000256" key="2">
    <source>
        <dbReference type="ARBA" id="ARBA00022679"/>
    </source>
</evidence>
<comment type="caution">
    <text evidence="15">The sequence shown here is derived from an EMBL/GenBank/DDBJ whole genome shotgun (WGS) entry which is preliminary data.</text>
</comment>
<dbReference type="InterPro" id="IPR017441">
    <property type="entry name" value="Protein_kinase_ATP_BS"/>
</dbReference>
<evidence type="ECO:0000313" key="15">
    <source>
        <dbReference type="EMBL" id="THU45412.1"/>
    </source>
</evidence>
<dbReference type="PROSITE" id="PS00108">
    <property type="entry name" value="PROTEIN_KINASE_ST"/>
    <property type="match status" value="1"/>
</dbReference>
<dbReference type="Pfam" id="PF00069">
    <property type="entry name" value="Pkinase"/>
    <property type="match status" value="1"/>
</dbReference>
<keyword evidence="7 10" id="KW-0067">ATP-binding</keyword>
<dbReference type="PANTHER" id="PTHR47974:SF9">
    <property type="entry name" value="RECEPTOR-LIKE SERINE_THREONINE-PROTEIN KINASE"/>
    <property type="match status" value="1"/>
</dbReference>
<keyword evidence="5 10" id="KW-0547">Nucleotide-binding</keyword>
<dbReference type="FunFam" id="1.10.510.10:FF:000537">
    <property type="entry name" value="Putative receptor-like protein kinase"/>
    <property type="match status" value="1"/>
</dbReference>
<evidence type="ECO:0000256" key="1">
    <source>
        <dbReference type="ARBA" id="ARBA00004167"/>
    </source>
</evidence>
<evidence type="ECO:0000256" key="9">
    <source>
        <dbReference type="ARBA" id="ARBA00023136"/>
    </source>
</evidence>
<evidence type="ECO:0000313" key="16">
    <source>
        <dbReference type="Proteomes" id="UP000317650"/>
    </source>
</evidence>
<reference evidence="15 16" key="1">
    <citation type="journal article" date="2019" name="Nat. Plants">
        <title>Genome sequencing of Musa balbisiana reveals subgenome evolution and function divergence in polyploid bananas.</title>
        <authorList>
            <person name="Yao X."/>
        </authorList>
    </citation>
    <scope>NUCLEOTIDE SEQUENCE [LARGE SCALE GENOMIC DNA]</scope>
    <source>
        <strain evidence="16">cv. DH-PKW</strain>
        <tissue evidence="15">Leaves</tissue>
    </source>
</reference>
<evidence type="ECO:0000256" key="4">
    <source>
        <dbReference type="ARBA" id="ARBA00022729"/>
    </source>
</evidence>
<keyword evidence="9 13" id="KW-0472">Membrane</keyword>
<evidence type="ECO:0000256" key="6">
    <source>
        <dbReference type="ARBA" id="ARBA00022777"/>
    </source>
</evidence>
<dbReference type="GO" id="GO:0004674">
    <property type="term" value="F:protein serine/threonine kinase activity"/>
    <property type="evidence" value="ECO:0007669"/>
    <property type="project" value="UniProtKB-KW"/>
</dbReference>
<accession>A0A4S8IDT6</accession>
<gene>
    <name evidence="15" type="ORF">C4D60_Mb02t17660</name>
</gene>
<dbReference type="InterPro" id="IPR011009">
    <property type="entry name" value="Kinase-like_dom_sf"/>
</dbReference>
<comment type="subcellular location">
    <subcellularLocation>
        <location evidence="1">Membrane</location>
        <topology evidence="1">Single-pass membrane protein</topology>
    </subcellularLocation>
</comment>
<dbReference type="PROSITE" id="PS50011">
    <property type="entry name" value="PROTEIN_KINASE_DOM"/>
    <property type="match status" value="1"/>
</dbReference>
<dbReference type="SMART" id="SM00220">
    <property type="entry name" value="S_TKc"/>
    <property type="match status" value="1"/>
</dbReference>
<organism evidence="15 16">
    <name type="scientific">Musa balbisiana</name>
    <name type="common">Banana</name>
    <dbReference type="NCBI Taxonomy" id="52838"/>
    <lineage>
        <taxon>Eukaryota</taxon>
        <taxon>Viridiplantae</taxon>
        <taxon>Streptophyta</taxon>
        <taxon>Embryophyta</taxon>
        <taxon>Tracheophyta</taxon>
        <taxon>Spermatophyta</taxon>
        <taxon>Magnoliopsida</taxon>
        <taxon>Liliopsida</taxon>
        <taxon>Zingiberales</taxon>
        <taxon>Musaceae</taxon>
        <taxon>Musa</taxon>
    </lineage>
</organism>
<dbReference type="EMBL" id="PYDT01000011">
    <property type="protein sequence ID" value="THU45412.1"/>
    <property type="molecule type" value="Genomic_DNA"/>
</dbReference>
<keyword evidence="11" id="KW-0723">Serine/threonine-protein kinase</keyword>
<evidence type="ECO:0000256" key="7">
    <source>
        <dbReference type="ARBA" id="ARBA00022840"/>
    </source>
</evidence>
<keyword evidence="6" id="KW-0418">Kinase</keyword>
<feature type="domain" description="Protein kinase" evidence="14">
    <location>
        <begin position="104"/>
        <end position="390"/>
    </location>
</feature>
<evidence type="ECO:0000256" key="8">
    <source>
        <dbReference type="ARBA" id="ARBA00022989"/>
    </source>
</evidence>
<keyword evidence="8 13" id="KW-1133">Transmembrane helix</keyword>
<evidence type="ECO:0000256" key="11">
    <source>
        <dbReference type="RuleBase" id="RU000304"/>
    </source>
</evidence>
<dbReference type="InterPro" id="IPR008271">
    <property type="entry name" value="Ser/Thr_kinase_AS"/>
</dbReference>
<dbReference type="PANTHER" id="PTHR47974">
    <property type="entry name" value="OS07G0415500 PROTEIN"/>
    <property type="match status" value="1"/>
</dbReference>
<sequence>MEPKKAKLVACVGIGCLLVLLVIVFSRLEPSKDFLTVAAIGLAVVLVITLWLLVHYIILNRRRTSALHRLSNEGQELRFQYSFFRKVAGLPTKFSLKELDAATDNFQALIGSGGSGAVFKGILDNGTPVAVKRIEGAEYGEKEFRAEISAIASVQHVNLVRLLGYCLVPGGGPCFLVYEFIENGSLDGWIFSSAREHRARRGQCLPWPLRYQVAIDVARALAYLHHDCRARVLHLDIKPENILLDAGFRGVIADFGLSKLMSRDQSRIVASVRGTRGYLAPEWLLGSGISERSDIYSYGMVLLELVGGRRNVRVVDPTADAEQRKWSYFPKIVMEKAREGRVMEVVDERLERVDERQVTTMVHVALWCIQEQPELRPSMARVIDMLEGRLAVGAPPETEMLVVDLLSIMEEDQTSAAATSSSCGTFGPRNEASVGGGQSEGPHVTYSSYSAMSQLSGR</sequence>
<evidence type="ECO:0000259" key="14">
    <source>
        <dbReference type="PROSITE" id="PS50011"/>
    </source>
</evidence>
<keyword evidence="4" id="KW-0732">Signal</keyword>
<feature type="region of interest" description="Disordered" evidence="12">
    <location>
        <begin position="416"/>
        <end position="458"/>
    </location>
</feature>
<feature type="compositionally biased region" description="Polar residues" evidence="12">
    <location>
        <begin position="445"/>
        <end position="458"/>
    </location>
</feature>
<evidence type="ECO:0000256" key="13">
    <source>
        <dbReference type="SAM" id="Phobius"/>
    </source>
</evidence>
<dbReference type="InterPro" id="IPR000719">
    <property type="entry name" value="Prot_kinase_dom"/>
</dbReference>
<comment type="similarity">
    <text evidence="11">Belongs to the protein kinase superfamily.</text>
</comment>
<dbReference type="GO" id="GO:0016020">
    <property type="term" value="C:membrane"/>
    <property type="evidence" value="ECO:0007669"/>
    <property type="project" value="UniProtKB-SubCell"/>
</dbReference>
<dbReference type="SUPFAM" id="SSF56112">
    <property type="entry name" value="Protein kinase-like (PK-like)"/>
    <property type="match status" value="1"/>
</dbReference>
<feature type="transmembrane region" description="Helical" evidence="13">
    <location>
        <begin position="7"/>
        <end position="28"/>
    </location>
</feature>